<dbReference type="InterPro" id="IPR036907">
    <property type="entry name" value="5'-Nucleotdase_C_sf"/>
</dbReference>
<sequence>MSTWKRNAGAVMLSALTLLAGCGGDDDDTSAPEQPAPEQPAPEQPAPEQPAPARPLELTILHINDHHSTLDGRNKTLKLKAADGAPVSVSAEAGGFARVTGAMNALAAQSANVLKLHAGDATTGTLYFNRAGEPGEADAALMNTVCFDAMSLGNHEFDKGDAGLKRFVELLHAGACQTPVLSANVTFGADSPLNPSRAPGMVQPSAVLQRDGQPIGLVGLTIANKTQQSSSPDPGTLFSDETAAAQRQIDALRAQGVNKIVVLSHIGYAYDRQVIARLSGVDVVVGGDSHTLLGPDAMADYGVGSPAGAYPTVLQDRDGKRVCLVQAWEYSQVVGELKVSFDADGDVTACAGTPHVLVGGEFKVAGATPDAADAAAIQADLRASGFLRVQEPDAQAAAVLQPFKAKVDAFSASVVATVPQELCSRRVPGGPGSRDYSRSSAACNALGNVSLRGGDIQQLVAQAYLEVANADYGGADITLQSGGGVRVPLLGSVTAANVIEVVPFGNMLWRLDVTGAEVKSMLEDGMQAVFGPGGTTGPYPYAGGLRWDVNAAQAQGSRVTNIEVLDRASGNWLPLDAGRSYKLFVLSFNATGGDGYKTLAAVPAERRQDIGVLDADVLQAYIDRQAKDPVSGLPVLNLLPAALYSTKTYSE</sequence>
<dbReference type="InterPro" id="IPR029052">
    <property type="entry name" value="Metallo-depent_PP-like"/>
</dbReference>
<evidence type="ECO:0000256" key="1">
    <source>
        <dbReference type="ARBA" id="ARBA00006654"/>
    </source>
</evidence>
<dbReference type="InterPro" id="IPR006179">
    <property type="entry name" value="5_nucleotidase/apyrase"/>
</dbReference>
<name>A0A2N8KIT3_9BURK</name>
<dbReference type="PROSITE" id="PS00786">
    <property type="entry name" value="5_NUCLEOTIDASE_2"/>
    <property type="match status" value="1"/>
</dbReference>
<dbReference type="InterPro" id="IPR004843">
    <property type="entry name" value="Calcineurin-like_PHP"/>
</dbReference>
<dbReference type="PROSITE" id="PS51257">
    <property type="entry name" value="PROKAR_LIPOPROTEIN"/>
    <property type="match status" value="1"/>
</dbReference>
<dbReference type="GO" id="GO:0046872">
    <property type="term" value="F:metal ion binding"/>
    <property type="evidence" value="ECO:0007669"/>
    <property type="project" value="InterPro"/>
</dbReference>
<feature type="region of interest" description="Disordered" evidence="4">
    <location>
        <begin position="22"/>
        <end position="51"/>
    </location>
</feature>
<gene>
    <name evidence="7" type="ORF">C1I89_12780</name>
</gene>
<dbReference type="PROSITE" id="PS00785">
    <property type="entry name" value="5_NUCLEOTIDASE_1"/>
    <property type="match status" value="1"/>
</dbReference>
<dbReference type="InterPro" id="IPR006146">
    <property type="entry name" value="5'-Nucleotdase_CS"/>
</dbReference>
<dbReference type="Proteomes" id="UP000235994">
    <property type="component" value="Unassembled WGS sequence"/>
</dbReference>
<dbReference type="Gene3D" id="3.60.21.10">
    <property type="match status" value="1"/>
</dbReference>
<protein>
    <submittedName>
        <fullName evidence="7">Bifunctional metallophosphatase/5'-nucleotidase</fullName>
    </submittedName>
</protein>
<evidence type="ECO:0000313" key="8">
    <source>
        <dbReference type="Proteomes" id="UP000235994"/>
    </source>
</evidence>
<dbReference type="Pfam" id="PF02872">
    <property type="entry name" value="5_nucleotid_C"/>
    <property type="match status" value="1"/>
</dbReference>
<feature type="chain" id="PRO_5014492063" evidence="3">
    <location>
        <begin position="21"/>
        <end position="651"/>
    </location>
</feature>
<accession>A0A2N8KIT3</accession>
<dbReference type="GO" id="GO:0009166">
    <property type="term" value="P:nucleotide catabolic process"/>
    <property type="evidence" value="ECO:0007669"/>
    <property type="project" value="InterPro"/>
</dbReference>
<feature type="compositionally biased region" description="Pro residues" evidence="4">
    <location>
        <begin position="34"/>
        <end position="51"/>
    </location>
</feature>
<evidence type="ECO:0000313" key="7">
    <source>
        <dbReference type="EMBL" id="PND33360.1"/>
    </source>
</evidence>
<dbReference type="SUPFAM" id="SSF55816">
    <property type="entry name" value="5'-nucleotidase (syn. UDP-sugar hydrolase), C-terminal domain"/>
    <property type="match status" value="1"/>
</dbReference>
<keyword evidence="2 3" id="KW-0732">Signal</keyword>
<dbReference type="PRINTS" id="PR01607">
    <property type="entry name" value="APYRASEFAMLY"/>
</dbReference>
<dbReference type="Pfam" id="PF00149">
    <property type="entry name" value="Metallophos"/>
    <property type="match status" value="1"/>
</dbReference>
<reference evidence="7 8" key="1">
    <citation type="submission" date="2018-01" db="EMBL/GenBank/DDBJ databases">
        <title>The draft genome of an aniline degradation strain ANB-1.</title>
        <authorList>
            <person name="Zhang L."/>
            <person name="Jiang J."/>
        </authorList>
    </citation>
    <scope>NUCLEOTIDE SEQUENCE [LARGE SCALE GENOMIC DNA]</scope>
    <source>
        <strain evidence="7 8">ANB-1</strain>
    </source>
</reference>
<keyword evidence="3" id="KW-0547">Nucleotide-binding</keyword>
<dbReference type="GO" id="GO:0016788">
    <property type="term" value="F:hydrolase activity, acting on ester bonds"/>
    <property type="evidence" value="ECO:0007669"/>
    <property type="project" value="InterPro"/>
</dbReference>
<dbReference type="RefSeq" id="WP_102773149.1">
    <property type="nucleotide sequence ID" value="NZ_POQS01000003.1"/>
</dbReference>
<dbReference type="SUPFAM" id="SSF56300">
    <property type="entry name" value="Metallo-dependent phosphatases"/>
    <property type="match status" value="1"/>
</dbReference>
<dbReference type="Gene3D" id="3.90.780.10">
    <property type="entry name" value="5'-Nucleotidase, C-terminal domain"/>
    <property type="match status" value="1"/>
</dbReference>
<evidence type="ECO:0000256" key="4">
    <source>
        <dbReference type="SAM" id="MobiDB-lite"/>
    </source>
</evidence>
<keyword evidence="8" id="KW-1185">Reference proteome</keyword>
<evidence type="ECO:0000256" key="2">
    <source>
        <dbReference type="ARBA" id="ARBA00022729"/>
    </source>
</evidence>
<feature type="domain" description="Calcineurin-like phosphoesterase" evidence="5">
    <location>
        <begin position="58"/>
        <end position="291"/>
    </location>
</feature>
<dbReference type="PANTHER" id="PTHR11575">
    <property type="entry name" value="5'-NUCLEOTIDASE-RELATED"/>
    <property type="match status" value="1"/>
</dbReference>
<comment type="similarity">
    <text evidence="1 3">Belongs to the 5'-nucleotidase family.</text>
</comment>
<comment type="caution">
    <text evidence="7">The sequence shown here is derived from an EMBL/GenBank/DDBJ whole genome shotgun (WGS) entry which is preliminary data.</text>
</comment>
<organism evidence="7 8">
    <name type="scientific">Achromobacter pulmonis</name>
    <dbReference type="NCBI Taxonomy" id="1389932"/>
    <lineage>
        <taxon>Bacteria</taxon>
        <taxon>Pseudomonadati</taxon>
        <taxon>Pseudomonadota</taxon>
        <taxon>Betaproteobacteria</taxon>
        <taxon>Burkholderiales</taxon>
        <taxon>Alcaligenaceae</taxon>
        <taxon>Achromobacter</taxon>
    </lineage>
</organism>
<proteinExistence type="inferred from homology"/>
<dbReference type="InterPro" id="IPR008334">
    <property type="entry name" value="5'-Nucleotdase_C"/>
</dbReference>
<dbReference type="PANTHER" id="PTHR11575:SF24">
    <property type="entry name" value="5'-NUCLEOTIDASE"/>
    <property type="match status" value="1"/>
</dbReference>
<evidence type="ECO:0000259" key="6">
    <source>
        <dbReference type="Pfam" id="PF02872"/>
    </source>
</evidence>
<feature type="domain" description="5'-Nucleotidase C-terminal" evidence="6">
    <location>
        <begin position="451"/>
        <end position="600"/>
    </location>
</feature>
<evidence type="ECO:0000256" key="3">
    <source>
        <dbReference type="RuleBase" id="RU362119"/>
    </source>
</evidence>
<keyword evidence="3" id="KW-0378">Hydrolase</keyword>
<evidence type="ECO:0000259" key="5">
    <source>
        <dbReference type="Pfam" id="PF00149"/>
    </source>
</evidence>
<dbReference type="EMBL" id="POQS01000003">
    <property type="protein sequence ID" value="PND33360.1"/>
    <property type="molecule type" value="Genomic_DNA"/>
</dbReference>
<dbReference type="GO" id="GO:0000166">
    <property type="term" value="F:nucleotide binding"/>
    <property type="evidence" value="ECO:0007669"/>
    <property type="project" value="UniProtKB-KW"/>
</dbReference>
<dbReference type="AlphaFoldDB" id="A0A2N8KIT3"/>
<feature type="signal peptide" evidence="3">
    <location>
        <begin position="1"/>
        <end position="20"/>
    </location>
</feature>